<name>A0A409V6R6_MYTGA</name>
<evidence type="ECO:0000256" key="1">
    <source>
        <dbReference type="SAM" id="MobiDB-lite"/>
    </source>
</evidence>
<reference evidence="2 3" key="1">
    <citation type="journal article" date="2016" name="PLoS ONE">
        <title>A First Insight into the Genome of the Filter-Feeder Mussel Mytilus galloprovincialis.</title>
        <authorList>
            <person name="Murgarella M."/>
            <person name="Puiu D."/>
            <person name="Novoa B."/>
            <person name="Figueras A."/>
            <person name="Posada D."/>
            <person name="Canchaya C."/>
        </authorList>
    </citation>
    <scope>NUCLEOTIDE SEQUENCE [LARGE SCALE GENOMIC DNA]</scope>
    <source>
        <tissue evidence="2">Muscle</tissue>
    </source>
</reference>
<sequence length="181" mass="20236">MGADVSSKPNYRLCTRHMSNVEDKDPYTVVSVVKLEKSDMDDENELFRKRHKQSCNRCSSSSEDEPLRKKTKRSVKMESSSSMSSEDESRSLKSALELDLGSAVLGQHAGELLLDIPKMQYTTIKIPGMIVKDTKYSVANLPPSLGAHNVRLYQNQQYDPDQQAGVIYGVPEDFKANQSAC</sequence>
<keyword evidence="3" id="KW-1185">Reference proteome</keyword>
<feature type="region of interest" description="Disordered" evidence="1">
    <location>
        <begin position="40"/>
        <end position="90"/>
    </location>
</feature>
<protein>
    <submittedName>
        <fullName evidence="2">Uncharacterized protein</fullName>
    </submittedName>
</protein>
<dbReference type="Proteomes" id="UP000266721">
    <property type="component" value="Unassembled WGS sequence"/>
</dbReference>
<evidence type="ECO:0000313" key="2">
    <source>
        <dbReference type="EMBL" id="OPL20482.1"/>
    </source>
</evidence>
<feature type="non-terminal residue" evidence="2">
    <location>
        <position position="181"/>
    </location>
</feature>
<accession>A0A409V6R6</accession>
<dbReference type="AlphaFoldDB" id="A0A409V6R6"/>
<organism evidence="2 3">
    <name type="scientific">Mytilus galloprovincialis</name>
    <name type="common">Mediterranean mussel</name>
    <dbReference type="NCBI Taxonomy" id="29158"/>
    <lineage>
        <taxon>Eukaryota</taxon>
        <taxon>Metazoa</taxon>
        <taxon>Spiralia</taxon>
        <taxon>Lophotrochozoa</taxon>
        <taxon>Mollusca</taxon>
        <taxon>Bivalvia</taxon>
        <taxon>Autobranchia</taxon>
        <taxon>Pteriomorphia</taxon>
        <taxon>Mytilida</taxon>
        <taxon>Mytiloidea</taxon>
        <taxon>Mytilidae</taxon>
        <taxon>Mytilinae</taxon>
        <taxon>Mytilus</taxon>
    </lineage>
</organism>
<dbReference type="EMBL" id="KV606996">
    <property type="protein sequence ID" value="OPL20482.1"/>
    <property type="molecule type" value="Genomic_DNA"/>
</dbReference>
<feature type="non-terminal residue" evidence="2">
    <location>
        <position position="1"/>
    </location>
</feature>
<gene>
    <name evidence="2" type="ORF">AM593_10203</name>
</gene>
<evidence type="ECO:0000313" key="3">
    <source>
        <dbReference type="Proteomes" id="UP000266721"/>
    </source>
</evidence>
<proteinExistence type="predicted"/>